<dbReference type="OrthoDB" id="9763774at2"/>
<name>A0A3D8P7Z8_9THEO</name>
<dbReference type="AlphaFoldDB" id="A0A3D8P7Z8"/>
<dbReference type="EMBL" id="QSLN01000001">
    <property type="protein sequence ID" value="RDV84655.1"/>
    <property type="molecule type" value="Genomic_DNA"/>
</dbReference>
<dbReference type="InterPro" id="IPR001932">
    <property type="entry name" value="PPM-type_phosphatase-like_dom"/>
</dbReference>
<reference evidence="4 5" key="1">
    <citation type="submission" date="2018-08" db="EMBL/GenBank/DDBJ databases">
        <title>Form III RuBisCO-mediated autotrophy in Thermodesulfobium bacteria.</title>
        <authorList>
            <person name="Toshchakov S.V."/>
            <person name="Kublanov I.V."/>
            <person name="Frolov E."/>
            <person name="Bonch-Osmolovskaya E.A."/>
            <person name="Tourova T.P."/>
            <person name="Chernych N.A."/>
            <person name="Lebedinsky A.V."/>
        </authorList>
    </citation>
    <scope>NUCLEOTIDE SEQUENCE [LARGE SCALE GENOMIC DNA]</scope>
    <source>
        <strain evidence="4 5">SR</strain>
    </source>
</reference>
<organism evidence="4 5">
    <name type="scientific">Ammonifex thiophilus</name>
    <dbReference type="NCBI Taxonomy" id="444093"/>
    <lineage>
        <taxon>Bacteria</taxon>
        <taxon>Bacillati</taxon>
        <taxon>Bacillota</taxon>
        <taxon>Clostridia</taxon>
        <taxon>Thermoanaerobacterales</taxon>
        <taxon>Thermoanaerobacteraceae</taxon>
        <taxon>Ammonifex</taxon>
    </lineage>
</organism>
<keyword evidence="2" id="KW-1133">Transmembrane helix</keyword>
<comment type="caution">
    <text evidence="4">The sequence shown here is derived from an EMBL/GenBank/DDBJ whole genome shotgun (WGS) entry which is preliminary data.</text>
</comment>
<dbReference type="Pfam" id="PF19732">
    <property type="entry name" value="SpoIIE_N"/>
    <property type="match status" value="1"/>
</dbReference>
<feature type="transmembrane region" description="Helical" evidence="2">
    <location>
        <begin position="46"/>
        <end position="63"/>
    </location>
</feature>
<dbReference type="Proteomes" id="UP000256329">
    <property type="component" value="Unassembled WGS sequence"/>
</dbReference>
<evidence type="ECO:0000259" key="3">
    <source>
        <dbReference type="PROSITE" id="PS51746"/>
    </source>
</evidence>
<dbReference type="PROSITE" id="PS51746">
    <property type="entry name" value="PPM_2"/>
    <property type="match status" value="1"/>
</dbReference>
<evidence type="ECO:0000313" key="5">
    <source>
        <dbReference type="Proteomes" id="UP000256329"/>
    </source>
</evidence>
<dbReference type="Pfam" id="PF07228">
    <property type="entry name" value="SpoIIE"/>
    <property type="match status" value="1"/>
</dbReference>
<dbReference type="InterPro" id="IPR052016">
    <property type="entry name" value="Bact_Sigma-Reg"/>
</dbReference>
<keyword evidence="1" id="KW-0378">Hydrolase</keyword>
<dbReference type="InterPro" id="IPR036457">
    <property type="entry name" value="PPM-type-like_dom_sf"/>
</dbReference>
<keyword evidence="2" id="KW-0812">Transmembrane</keyword>
<feature type="transmembrane region" description="Helical" evidence="2">
    <location>
        <begin position="111"/>
        <end position="130"/>
    </location>
</feature>
<feature type="transmembrane region" description="Helical" evidence="2">
    <location>
        <begin position="83"/>
        <end position="104"/>
    </location>
</feature>
<accession>A0A3D8P7Z8</accession>
<dbReference type="PANTHER" id="PTHR43156">
    <property type="entry name" value="STAGE II SPORULATION PROTEIN E-RELATED"/>
    <property type="match status" value="1"/>
</dbReference>
<feature type="transmembrane region" description="Helical" evidence="2">
    <location>
        <begin position="172"/>
        <end position="193"/>
    </location>
</feature>
<dbReference type="GO" id="GO:0016791">
    <property type="term" value="F:phosphatase activity"/>
    <property type="evidence" value="ECO:0007669"/>
    <property type="project" value="TreeGrafter"/>
</dbReference>
<dbReference type="SUPFAM" id="SSF81606">
    <property type="entry name" value="PP2C-like"/>
    <property type="match status" value="1"/>
</dbReference>
<dbReference type="SMART" id="SM00331">
    <property type="entry name" value="PP2C_SIG"/>
    <property type="match status" value="1"/>
</dbReference>
<dbReference type="PANTHER" id="PTHR43156:SF2">
    <property type="entry name" value="STAGE II SPORULATION PROTEIN E"/>
    <property type="match status" value="1"/>
</dbReference>
<feature type="transmembrane region" description="Helical" evidence="2">
    <location>
        <begin position="205"/>
        <end position="227"/>
    </location>
</feature>
<dbReference type="InterPro" id="IPR045768">
    <property type="entry name" value="SpoIIE_N"/>
</dbReference>
<feature type="transmembrane region" description="Helical" evidence="2">
    <location>
        <begin position="20"/>
        <end position="39"/>
    </location>
</feature>
<feature type="domain" description="PPM-type phosphatase" evidence="3">
    <location>
        <begin position="569"/>
        <end position="779"/>
    </location>
</feature>
<evidence type="ECO:0000256" key="1">
    <source>
        <dbReference type="ARBA" id="ARBA00022801"/>
    </source>
</evidence>
<gene>
    <name evidence="4" type="ORF">DXX99_00995</name>
</gene>
<feature type="transmembrane region" description="Helical" evidence="2">
    <location>
        <begin position="136"/>
        <end position="160"/>
    </location>
</feature>
<evidence type="ECO:0000313" key="4">
    <source>
        <dbReference type="EMBL" id="RDV84655.1"/>
    </source>
</evidence>
<dbReference type="Gene3D" id="3.60.40.10">
    <property type="entry name" value="PPM-type phosphatase domain"/>
    <property type="match status" value="1"/>
</dbReference>
<sequence>MAGPATIPKVKGVKAKAPESLWKHLVLYSIGLFLGRALLLNHLTPFGPAYAAAVTLVFGWNFWPVWPAVLLGEFWSLAPEGRLTGAITLLGTALILGVVPAGPLRQPLNTSLLVGASSLVLRSFFLVLGHPTPHGYISLLFEGLFTGVLTYLFLRGLTAWREKGFNLSVEELFCLSILGAGIIAGAGGISWGVVSLKGILTRLSLLLAAQAGGAGAGAAVGALLGAIPGLSFSPLSQAIPNYAFIGLLAGSFRSFGRVGQILGFGLGNVLLVLPDSTSLEALTAIVAETGLSIVLYLLIPMHWYAGLRAAYAGASLPSGQNLVRLDSWVTRRLDSWSRVYQELAATFSVAERESRPVLPKGEEEIVEEAKNRVCSHCPLFKVCWEREGEQTRALYREALSIIRRKGSIGPEGFPPYFAQRCVRLSDLTLTLSLLWELYRTNRFWCRKVGESRAVVAEQFQGFARALQSFVGELGENLKRAAVVEEELLRLVASGGLRVKELNVHLRPDGRVEVEVVARACRGEFFCQRDMADLVSRVARWPYAVAYANCPLRRGTEECRFVLYPSLRYRLALGAASASLNRVSGDTYTTISLPGGRCALVLSDGMGSGTGAAMESATAVSLLELLLQAGFDEELAVKLANSLILFRSPGDGFATLDMAVVDLYTGKLKWVKIGASPGFVYRRDGVVEIIREPSLPAGILSPIDVVVVERELRPGDLVVLVSDGLLEAYRGENKETWWAEVLQELKEEDPESVGKFLLDRARLAGGGRLQDDATVVAARLLSA</sequence>
<evidence type="ECO:0000256" key="2">
    <source>
        <dbReference type="SAM" id="Phobius"/>
    </source>
</evidence>
<keyword evidence="5" id="KW-1185">Reference proteome</keyword>
<proteinExistence type="predicted"/>
<keyword evidence="2" id="KW-0472">Membrane</keyword>
<protein>
    <recommendedName>
        <fullName evidence="3">PPM-type phosphatase domain-containing protein</fullName>
    </recommendedName>
</protein>